<organism evidence="1 2">
    <name type="scientific">Luteococcus peritonei</name>
    <dbReference type="NCBI Taxonomy" id="88874"/>
    <lineage>
        <taxon>Bacteria</taxon>
        <taxon>Bacillati</taxon>
        <taxon>Actinomycetota</taxon>
        <taxon>Actinomycetes</taxon>
        <taxon>Propionibacteriales</taxon>
        <taxon>Propionibacteriaceae</taxon>
        <taxon>Luteococcus</taxon>
    </lineage>
</organism>
<reference evidence="2" key="1">
    <citation type="journal article" date="2019" name="Int. J. Syst. Evol. Microbiol.">
        <title>The Global Catalogue of Microorganisms (GCM) 10K type strain sequencing project: providing services to taxonomists for standard genome sequencing and annotation.</title>
        <authorList>
            <consortium name="The Broad Institute Genomics Platform"/>
            <consortium name="The Broad Institute Genome Sequencing Center for Infectious Disease"/>
            <person name="Wu L."/>
            <person name="Ma J."/>
        </authorList>
    </citation>
    <scope>NUCLEOTIDE SEQUENCE [LARGE SCALE GENOMIC DNA]</scope>
    <source>
        <strain evidence="2">CAIM 431</strain>
    </source>
</reference>
<sequence length="625" mass="69799">MSQPPVVGPGGGSAATGYAAVAAGIAEGLVDTAWLDDHLEHIHSREDLADHRLMVVLALLLDGGDRLPAPLRQAMEQAVLGFRYWMDEPGTDSMVHWSESHQVAFAVCEYLAGKLFPQRRFRNDGRRGEVKAERARQRLTGWLANRFRHGFSEWLSGTYYAIDISALTLLVEHAEDEELVTRASMVLDLLLLDLALHRFDGHFVASAGRAGALHKAHPDRCEIEPVVASAFSRSRPDFEPTRPTSIFLARRRYRIPQVVREIAYAQADHLITTSQGLDLREVPTEVARNRRLDPDERRDAALALYWGMEAFVTPEGIGPTMEAFTRLDLGENRYLAPLAPFRKVRSRRMLAGLVRSLNPVTQGACLQRADVQTYRTPHYLLSSAQHHHPGSFGDQESIWQAALPGGITVFSTHPGSTLLGSASRPTTPSGWVGNGLLPDVGQLRNVALVLHDLRARRGYLEGRRHELSHLYFPAARFDETKLGEFVVAGRRDDSYFGAVALNRIEMANEEELVQRGLVTGWAVMLADRSDFGSLHRFVDYLKGCRIEHVRDTLAWTTPQRRYELTWGGAFVVDGTVLDTDYARLRSDWTSVARKPSVIEVTGRTGTLVLDWKLGRRSQGPGVRKD</sequence>
<dbReference type="EMBL" id="JBHUFZ010000032">
    <property type="protein sequence ID" value="MFD1891257.1"/>
    <property type="molecule type" value="Genomic_DNA"/>
</dbReference>
<comment type="caution">
    <text evidence="1">The sequence shown here is derived from an EMBL/GenBank/DDBJ whole genome shotgun (WGS) entry which is preliminary data.</text>
</comment>
<keyword evidence="2" id="KW-1185">Reference proteome</keyword>
<proteinExistence type="predicted"/>
<protein>
    <submittedName>
        <fullName evidence="1">Uncharacterized protein</fullName>
    </submittedName>
</protein>
<gene>
    <name evidence="1" type="ORF">ACFSCS_13855</name>
</gene>
<dbReference type="RefSeq" id="WP_343875540.1">
    <property type="nucleotide sequence ID" value="NZ_BAAAIX010000033.1"/>
</dbReference>
<accession>A0ABW4RYI9</accession>
<evidence type="ECO:0000313" key="1">
    <source>
        <dbReference type="EMBL" id="MFD1891257.1"/>
    </source>
</evidence>
<dbReference type="Proteomes" id="UP001597326">
    <property type="component" value="Unassembled WGS sequence"/>
</dbReference>
<evidence type="ECO:0000313" key="2">
    <source>
        <dbReference type="Proteomes" id="UP001597326"/>
    </source>
</evidence>
<name>A0ABW4RYI9_9ACTN</name>